<protein>
    <submittedName>
        <fullName evidence="1">Uncharacterized protein</fullName>
    </submittedName>
</protein>
<evidence type="ECO:0000313" key="2">
    <source>
        <dbReference type="Proteomes" id="UP000215914"/>
    </source>
</evidence>
<proteinExistence type="predicted"/>
<dbReference type="AlphaFoldDB" id="A0A251TPF0"/>
<keyword evidence="2" id="KW-1185">Reference proteome</keyword>
<evidence type="ECO:0000313" key="1">
    <source>
        <dbReference type="EMBL" id="OTG12995.1"/>
    </source>
</evidence>
<gene>
    <name evidence="1" type="ORF">HannXRQ_Chr10g0315751</name>
</gene>
<dbReference type="EMBL" id="CM007899">
    <property type="protein sequence ID" value="OTG12995.1"/>
    <property type="molecule type" value="Genomic_DNA"/>
</dbReference>
<reference evidence="2" key="1">
    <citation type="journal article" date="2017" name="Nature">
        <title>The sunflower genome provides insights into oil metabolism, flowering and Asterid evolution.</title>
        <authorList>
            <person name="Badouin H."/>
            <person name="Gouzy J."/>
            <person name="Grassa C.J."/>
            <person name="Murat F."/>
            <person name="Staton S.E."/>
            <person name="Cottret L."/>
            <person name="Lelandais-Briere C."/>
            <person name="Owens G.L."/>
            <person name="Carrere S."/>
            <person name="Mayjonade B."/>
            <person name="Legrand L."/>
            <person name="Gill N."/>
            <person name="Kane N.C."/>
            <person name="Bowers J.E."/>
            <person name="Hubner S."/>
            <person name="Bellec A."/>
            <person name="Berard A."/>
            <person name="Berges H."/>
            <person name="Blanchet N."/>
            <person name="Boniface M.C."/>
            <person name="Brunel D."/>
            <person name="Catrice O."/>
            <person name="Chaidir N."/>
            <person name="Claudel C."/>
            <person name="Donnadieu C."/>
            <person name="Faraut T."/>
            <person name="Fievet G."/>
            <person name="Helmstetter N."/>
            <person name="King M."/>
            <person name="Knapp S.J."/>
            <person name="Lai Z."/>
            <person name="Le Paslier M.C."/>
            <person name="Lippi Y."/>
            <person name="Lorenzon L."/>
            <person name="Mandel J.R."/>
            <person name="Marage G."/>
            <person name="Marchand G."/>
            <person name="Marquand E."/>
            <person name="Bret-Mestries E."/>
            <person name="Morien E."/>
            <person name="Nambeesan S."/>
            <person name="Nguyen T."/>
            <person name="Pegot-Espagnet P."/>
            <person name="Pouilly N."/>
            <person name="Raftis F."/>
            <person name="Sallet E."/>
            <person name="Schiex T."/>
            <person name="Thomas J."/>
            <person name="Vandecasteele C."/>
            <person name="Vares D."/>
            <person name="Vear F."/>
            <person name="Vautrin S."/>
            <person name="Crespi M."/>
            <person name="Mangin B."/>
            <person name="Burke J.M."/>
            <person name="Salse J."/>
            <person name="Munos S."/>
            <person name="Vincourt P."/>
            <person name="Rieseberg L.H."/>
            <person name="Langlade N.B."/>
        </authorList>
    </citation>
    <scope>NUCLEOTIDE SEQUENCE [LARGE SCALE GENOMIC DNA]</scope>
    <source>
        <strain evidence="2">cv. SF193</strain>
    </source>
</reference>
<dbReference type="Proteomes" id="UP000215914">
    <property type="component" value="Chromosome 10"/>
</dbReference>
<accession>A0A251TPF0</accession>
<name>A0A251TPF0_HELAN</name>
<organism evidence="1 2">
    <name type="scientific">Helianthus annuus</name>
    <name type="common">Common sunflower</name>
    <dbReference type="NCBI Taxonomy" id="4232"/>
    <lineage>
        <taxon>Eukaryota</taxon>
        <taxon>Viridiplantae</taxon>
        <taxon>Streptophyta</taxon>
        <taxon>Embryophyta</taxon>
        <taxon>Tracheophyta</taxon>
        <taxon>Spermatophyta</taxon>
        <taxon>Magnoliopsida</taxon>
        <taxon>eudicotyledons</taxon>
        <taxon>Gunneridae</taxon>
        <taxon>Pentapetalae</taxon>
        <taxon>asterids</taxon>
        <taxon>campanulids</taxon>
        <taxon>Asterales</taxon>
        <taxon>Asteraceae</taxon>
        <taxon>Asteroideae</taxon>
        <taxon>Heliantheae alliance</taxon>
        <taxon>Heliantheae</taxon>
        <taxon>Helianthus</taxon>
    </lineage>
</organism>
<dbReference type="InParanoid" id="A0A251TPF0"/>
<sequence length="56" mass="6516">MVSPIFTPITHLGYSQQFFFLLQLIPPFLAHLPTNHDSYKTGFVELCVQFNCRMLL</sequence>